<accession>A0A9W6BL44</accession>
<evidence type="ECO:0000313" key="2">
    <source>
        <dbReference type="EMBL" id="GLC53888.1"/>
    </source>
</evidence>
<organism evidence="2 3">
    <name type="scientific">Pleodorina starrii</name>
    <dbReference type="NCBI Taxonomy" id="330485"/>
    <lineage>
        <taxon>Eukaryota</taxon>
        <taxon>Viridiplantae</taxon>
        <taxon>Chlorophyta</taxon>
        <taxon>core chlorophytes</taxon>
        <taxon>Chlorophyceae</taxon>
        <taxon>CS clade</taxon>
        <taxon>Chlamydomonadales</taxon>
        <taxon>Volvocaceae</taxon>
        <taxon>Pleodorina</taxon>
    </lineage>
</organism>
<dbReference type="InterPro" id="IPR027443">
    <property type="entry name" value="IPNS-like_sf"/>
</dbReference>
<evidence type="ECO:0000256" key="1">
    <source>
        <dbReference type="SAM" id="MobiDB-lite"/>
    </source>
</evidence>
<dbReference type="EMBL" id="BRXU01000009">
    <property type="protein sequence ID" value="GLC53888.1"/>
    <property type="molecule type" value="Genomic_DNA"/>
</dbReference>
<name>A0A9W6BL44_9CHLO</name>
<feature type="compositionally biased region" description="Low complexity" evidence="1">
    <location>
        <begin position="188"/>
        <end position="205"/>
    </location>
</feature>
<comment type="caution">
    <text evidence="2">The sequence shown here is derived from an EMBL/GenBank/DDBJ whole genome shotgun (WGS) entry which is preliminary data.</text>
</comment>
<dbReference type="PANTHER" id="PTHR48420">
    <property type="entry name" value="NON-HAEM DIOXYGENASE N-TERMINAL DOMAIN-CONTAINING PROTEIN"/>
    <property type="match status" value="1"/>
</dbReference>
<dbReference type="PANTHER" id="PTHR48420:SF1">
    <property type="entry name" value="NON-HAEM DIOXYGENASE N-TERMINAL DOMAIN-CONTAINING PROTEIN"/>
    <property type="match status" value="1"/>
</dbReference>
<reference evidence="2 3" key="1">
    <citation type="journal article" date="2023" name="Commun. Biol.">
        <title>Reorganization of the ancestral sex-determining regions during the evolution of trioecy in Pleodorina starrii.</title>
        <authorList>
            <person name="Takahashi K."/>
            <person name="Suzuki S."/>
            <person name="Kawai-Toyooka H."/>
            <person name="Yamamoto K."/>
            <person name="Hamaji T."/>
            <person name="Ootsuki R."/>
            <person name="Yamaguchi H."/>
            <person name="Kawachi M."/>
            <person name="Higashiyama T."/>
            <person name="Nozaki H."/>
        </authorList>
    </citation>
    <scope>NUCLEOTIDE SEQUENCE [LARGE SCALE GENOMIC DNA]</scope>
    <source>
        <strain evidence="2 3">NIES-4479</strain>
    </source>
</reference>
<dbReference type="OrthoDB" id="438224at2759"/>
<dbReference type="SUPFAM" id="SSF51197">
    <property type="entry name" value="Clavaminate synthase-like"/>
    <property type="match status" value="1"/>
</dbReference>
<sequence length="466" mass="50264">MLLSHQYAGTLVKGRALCQKACPIRHRVSIQRAFIEEKASGGHGGMSPEMQNPMEGARQLVTVNFNDLAAGKDLIADIKKAYGSDGLGVLVISNVPQYSHLRQRLLPLAEVFASLPDAVKDKYVDAVSSYSFGWSHGKESMASGVPDTLKGSFYANPLLDDQLSPGSGDAVRPSFHAALQQQNGAAASSSAGAAAAAEGRQRSQAEPSGARSEAEVSELRRRYPSYFRRNLWPRDEVPELEVAFKELGRLVCAVGCLLMDACDGYVSTQLGTPPGQLAGVLHRSRNPKARLLHYFPPSESAVQSGLKGATGDDQEHEQAWCGLHTDHGSLTGLTAAMYLDEQGREVPSPDPQAGLYIRDRSGSFIRATIPPDCIAFQVGEALQVQSGGLLMATPHYVRAPRAQLARGISRNTFAVFMQPDVMEPINCPPGVEPQRVAVGQWRPGHTFGEFAEATFDKYYSSSSVPQ</sequence>
<keyword evidence="3" id="KW-1185">Reference proteome</keyword>
<dbReference type="Gene3D" id="2.60.120.330">
    <property type="entry name" value="B-lactam Antibiotic, Isopenicillin N Synthase, Chain"/>
    <property type="match status" value="1"/>
</dbReference>
<feature type="region of interest" description="Disordered" evidence="1">
    <location>
        <begin position="188"/>
        <end position="216"/>
    </location>
</feature>
<protein>
    <submittedName>
        <fullName evidence="2">Uncharacterized protein</fullName>
    </submittedName>
</protein>
<proteinExistence type="predicted"/>
<dbReference type="Proteomes" id="UP001165080">
    <property type="component" value="Unassembled WGS sequence"/>
</dbReference>
<dbReference type="AlphaFoldDB" id="A0A9W6BL44"/>
<gene>
    <name evidence="2" type="primary">PLEST008013</name>
    <name evidence="2" type="ORF">PLESTB_000800500</name>
</gene>
<evidence type="ECO:0000313" key="3">
    <source>
        <dbReference type="Proteomes" id="UP001165080"/>
    </source>
</evidence>